<accession>H6N7C9</accession>
<dbReference type="STRING" id="1111676.MHC_03455"/>
<evidence type="ECO:0000313" key="2">
    <source>
        <dbReference type="Proteomes" id="UP000009135"/>
    </source>
</evidence>
<reference evidence="1 2" key="1">
    <citation type="journal article" date="2012" name="J. Bacteriol.">
        <title>Complete genome sequence of Mycoplasma haemocanis strain Illinois.</title>
        <authorList>
            <person name="do Nascimento N.C."/>
            <person name="Guimaraes A.M."/>
            <person name="Santos A.P."/>
            <person name="Sanmiguel P.J."/>
            <person name="Messick J.B."/>
        </authorList>
    </citation>
    <scope>NUCLEOTIDE SEQUENCE [LARGE SCALE GENOMIC DNA]</scope>
    <source>
        <strain evidence="1 2">Illinois</strain>
    </source>
</reference>
<dbReference type="OrthoDB" id="9838462at2"/>
<dbReference type="AlphaFoldDB" id="H6N7C9"/>
<dbReference type="KEGG" id="mhe:MHC_03455"/>
<keyword evidence="2" id="KW-1185">Reference proteome</keyword>
<proteinExistence type="predicted"/>
<evidence type="ECO:0000313" key="1">
    <source>
        <dbReference type="EMBL" id="AEW45551.1"/>
    </source>
</evidence>
<dbReference type="Proteomes" id="UP000009135">
    <property type="component" value="Chromosome"/>
</dbReference>
<dbReference type="HOGENOM" id="CLU_1883449_0_0_14"/>
<name>H6N7C9_MYCHN</name>
<sequence>MASKYLIAGLSVVGGSGAAAVGVYSIRSINKPDSKENNKTISFVEYLKGKNKTILSTSDNTHNSDWTTKQTSYGQATETDLITKIENSQETRIPKSPTIKVEDLKNWCKRKSSSLFSNEEDVEYKKFLKWCVKENG</sequence>
<dbReference type="EMBL" id="CP003199">
    <property type="protein sequence ID" value="AEW45551.1"/>
    <property type="molecule type" value="Genomic_DNA"/>
</dbReference>
<gene>
    <name evidence="1" type="ordered locus">MHC_03455</name>
</gene>
<organism evidence="1 2">
    <name type="scientific">Mycoplasma haemocanis (strain Illinois)</name>
    <dbReference type="NCBI Taxonomy" id="1111676"/>
    <lineage>
        <taxon>Bacteria</taxon>
        <taxon>Bacillati</taxon>
        <taxon>Mycoplasmatota</taxon>
        <taxon>Mollicutes</taxon>
        <taxon>Mycoplasmataceae</taxon>
        <taxon>Mycoplasma</taxon>
    </lineage>
</organism>
<protein>
    <submittedName>
        <fullName evidence="1">Uncharacterized protein</fullName>
    </submittedName>
</protein>